<protein>
    <submittedName>
        <fullName evidence="1">Uncharacterized protein</fullName>
    </submittedName>
</protein>
<proteinExistence type="predicted"/>
<comment type="caution">
    <text evidence="1">The sequence shown here is derived from an EMBL/GenBank/DDBJ whole genome shotgun (WGS) entry which is preliminary data.</text>
</comment>
<accession>A0ABU9Y5B4</accession>
<organism evidence="1 2">
    <name type="scientific">Sphingomonas oligophenolica</name>
    <dbReference type="NCBI Taxonomy" id="301154"/>
    <lineage>
        <taxon>Bacteria</taxon>
        <taxon>Pseudomonadati</taxon>
        <taxon>Pseudomonadota</taxon>
        <taxon>Alphaproteobacteria</taxon>
        <taxon>Sphingomonadales</taxon>
        <taxon>Sphingomonadaceae</taxon>
        <taxon>Sphingomonas</taxon>
    </lineage>
</organism>
<reference evidence="1 2" key="1">
    <citation type="submission" date="2024-05" db="EMBL/GenBank/DDBJ databases">
        <authorList>
            <person name="Liu Q."/>
            <person name="Xin Y.-H."/>
        </authorList>
    </citation>
    <scope>NUCLEOTIDE SEQUENCE [LARGE SCALE GENOMIC DNA]</scope>
    <source>
        <strain evidence="1 2">CGMCC 1.10181</strain>
    </source>
</reference>
<name>A0ABU9Y5B4_9SPHN</name>
<dbReference type="Proteomes" id="UP001419910">
    <property type="component" value="Unassembled WGS sequence"/>
</dbReference>
<dbReference type="RefSeq" id="WP_343892907.1">
    <property type="nucleotide sequence ID" value="NZ_BAAAEH010000065.1"/>
</dbReference>
<evidence type="ECO:0000313" key="1">
    <source>
        <dbReference type="EMBL" id="MEN2791003.1"/>
    </source>
</evidence>
<gene>
    <name evidence="1" type="ORF">ABC974_15285</name>
</gene>
<sequence>MTAPTFDLDARLKSDAAITAEDTLAMRRLVWPDGKIDPGEADAIFDLNSAVGGSSREWVDFFVEAISVYVVHQQAPEGYVDDAKADWLMAKIDSDGRVDSLGELELLVKILEDATNVPESLKAYALKQIETVVLTGTGPTRDGGSLDAGSITASEVKLLRRMLFAQSSDGPGTVSRAEAEMLFRIKDATLGATNAPEWKTLFVQAVGNHLMAHSDYHPITRERAAELDAFMNGTHVGIGGFFRRMMASNPIDGARNLRAGLAAPADYDAAVAADNAVTPVENAWLNAEIEADKQHDPLEEALLAFIAAERG</sequence>
<dbReference type="EMBL" id="JBDIME010000013">
    <property type="protein sequence ID" value="MEN2791003.1"/>
    <property type="molecule type" value="Genomic_DNA"/>
</dbReference>
<evidence type="ECO:0000313" key="2">
    <source>
        <dbReference type="Proteomes" id="UP001419910"/>
    </source>
</evidence>
<keyword evidence="2" id="KW-1185">Reference proteome</keyword>